<accession>A0AC34QRY3</accession>
<organism evidence="1 2">
    <name type="scientific">Panagrolaimus sp. JU765</name>
    <dbReference type="NCBI Taxonomy" id="591449"/>
    <lineage>
        <taxon>Eukaryota</taxon>
        <taxon>Metazoa</taxon>
        <taxon>Ecdysozoa</taxon>
        <taxon>Nematoda</taxon>
        <taxon>Chromadorea</taxon>
        <taxon>Rhabditida</taxon>
        <taxon>Tylenchina</taxon>
        <taxon>Panagrolaimomorpha</taxon>
        <taxon>Panagrolaimoidea</taxon>
        <taxon>Panagrolaimidae</taxon>
        <taxon>Panagrolaimus</taxon>
    </lineage>
</organism>
<dbReference type="Proteomes" id="UP000887576">
    <property type="component" value="Unplaced"/>
</dbReference>
<proteinExistence type="predicted"/>
<evidence type="ECO:0000313" key="2">
    <source>
        <dbReference type="WBParaSite" id="JU765_v2.g18712.t2"/>
    </source>
</evidence>
<dbReference type="WBParaSite" id="JU765_v2.g18712.t2">
    <property type="protein sequence ID" value="JU765_v2.g18712.t2"/>
    <property type="gene ID" value="JU765_v2.g18712"/>
</dbReference>
<evidence type="ECO:0000313" key="1">
    <source>
        <dbReference type="Proteomes" id="UP000887576"/>
    </source>
</evidence>
<reference evidence="2" key="1">
    <citation type="submission" date="2022-11" db="UniProtKB">
        <authorList>
            <consortium name="WormBaseParasite"/>
        </authorList>
    </citation>
    <scope>IDENTIFICATION</scope>
</reference>
<name>A0AC34QRY3_9BILA</name>
<sequence length="269" mass="29901">MSLFQKRLQTWISSVSNYFNRGRSTSESTANLVDAAPGPSQASLSSDYTEFGVPCPSCGGTGMIPKELEETLVALIPMSDDRLKPKKTVLYVSMGIASCIVIAAALMFFFLPRTVLLSTNNLPIEIVNVFDRDNVTHSRIQFYFPNAVNVTNNNYFPVDVINVSATIISKFQPWSRDIVGNGFNQTSLRISPFGGNSQQIWFNNTVSLKDVVAEYCQAPFSRLTSLYVSLQFDIAVTLKYFYYSHQEQVTISTHQQACCLPSGNCTSPY</sequence>
<protein>
    <submittedName>
        <fullName evidence="2">Transmembrane protein</fullName>
    </submittedName>
</protein>